<keyword evidence="1 7" id="KW-0489">Methyltransferase</keyword>
<dbReference type="HAMAP" id="MF_01922">
    <property type="entry name" value="TYW2_archaea"/>
    <property type="match status" value="1"/>
</dbReference>
<comment type="function">
    <text evidence="5">S-adenosyl-L-methionine-dependent transferase that acts as a component of the wyosine derivatives biosynthesis pathway. Catalyzes the transfer of the alpha-amino-alpha-carboxypropyl (acp) group from S-adenosyl-L-methionine to 4-demethylwyosine (imG-14), forming 7-aminocarboxypropyl-demethylwyosine (wybutosine-86) at position 37 of tRNA(Phe).</text>
</comment>
<dbReference type="EMBL" id="JMIY01000003">
    <property type="protein sequence ID" value="KCZ72331.1"/>
    <property type="molecule type" value="Genomic_DNA"/>
</dbReference>
<reference evidence="7 8" key="1">
    <citation type="journal article" date="2013" name="Nature">
        <title>Anaerobic oxidation of methane coupled to nitrate reduction in a novel archaeal lineage.</title>
        <authorList>
            <person name="Haroon M.F."/>
            <person name="Hu S."/>
            <person name="Shi Y."/>
            <person name="Imelfort M."/>
            <person name="Keller J."/>
            <person name="Hugenholtz P."/>
            <person name="Yuan Z."/>
            <person name="Tyson G.W."/>
        </authorList>
    </citation>
    <scope>NUCLEOTIDE SEQUENCE [LARGE SCALE GENOMIC DNA]</scope>
    <source>
        <strain evidence="7 8">ANME-2d</strain>
    </source>
</reference>
<evidence type="ECO:0000256" key="3">
    <source>
        <dbReference type="ARBA" id="ARBA00022691"/>
    </source>
</evidence>
<dbReference type="Pfam" id="PF25133">
    <property type="entry name" value="TYW2_N_2"/>
    <property type="match status" value="1"/>
</dbReference>
<comment type="caution">
    <text evidence="7">The sequence shown here is derived from an EMBL/GenBank/DDBJ whole genome shotgun (WGS) entry which is preliminary data.</text>
</comment>
<name>A0A062UZH8_9EURY</name>
<comment type="similarity">
    <text evidence="5">Belongs to the class I-like SAM-binding methyltransferase superfamily. TRM5/TYW2 family.</text>
</comment>
<dbReference type="GO" id="GO:0102522">
    <property type="term" value="F:tRNA 4-demethylwyosine alpha-amino-alpha-carboxypropyltransferase activity"/>
    <property type="evidence" value="ECO:0007669"/>
    <property type="project" value="UniProtKB-EC"/>
</dbReference>
<keyword evidence="2 5" id="KW-0808">Transferase</keyword>
<dbReference type="CDD" id="cd02440">
    <property type="entry name" value="AdoMet_MTases"/>
    <property type="match status" value="1"/>
</dbReference>
<keyword evidence="4 5" id="KW-0819">tRNA processing</keyword>
<dbReference type="InterPro" id="IPR029063">
    <property type="entry name" value="SAM-dependent_MTases_sf"/>
</dbReference>
<dbReference type="FunFam" id="3.40.50.150:FF:000131">
    <property type="entry name" value="tRNA wybutosine-synthesizing protein 2/3/4"/>
    <property type="match status" value="1"/>
</dbReference>
<dbReference type="EC" id="2.5.1.114" evidence="5"/>
<evidence type="ECO:0000259" key="6">
    <source>
        <dbReference type="PROSITE" id="PS51684"/>
    </source>
</evidence>
<dbReference type="Gene3D" id="3.30.70.2580">
    <property type="match status" value="1"/>
</dbReference>
<dbReference type="Pfam" id="PF18093">
    <property type="entry name" value="Trm5_N"/>
    <property type="match status" value="1"/>
</dbReference>
<dbReference type="Pfam" id="PF02475">
    <property type="entry name" value="TRM5-TYW2_MTfase"/>
    <property type="match status" value="1"/>
</dbReference>
<dbReference type="InterPro" id="IPR030867">
    <property type="entry name" value="TYW2_archaea"/>
</dbReference>
<evidence type="ECO:0000256" key="4">
    <source>
        <dbReference type="ARBA" id="ARBA00022694"/>
    </source>
</evidence>
<keyword evidence="3 5" id="KW-0949">S-adenosyl-L-methionine</keyword>
<dbReference type="Proteomes" id="UP000027153">
    <property type="component" value="Unassembled WGS sequence"/>
</dbReference>
<dbReference type="OrthoDB" id="8079at2157"/>
<gene>
    <name evidence="5" type="primary">taw2</name>
    <name evidence="7" type="ORF">ANME2D_01737</name>
</gene>
<dbReference type="InterPro" id="IPR030382">
    <property type="entry name" value="MeTrfase_TRM5/TYW2"/>
</dbReference>
<dbReference type="PROSITE" id="PS51684">
    <property type="entry name" value="SAM_MT_TRM5_TYW2"/>
    <property type="match status" value="1"/>
</dbReference>
<feature type="binding site" evidence="5">
    <location>
        <position position="175"/>
    </location>
    <ligand>
        <name>S-adenosyl-L-methionine</name>
        <dbReference type="ChEBI" id="CHEBI:59789"/>
    </ligand>
</feature>
<keyword evidence="8" id="KW-1185">Reference proteome</keyword>
<evidence type="ECO:0000256" key="1">
    <source>
        <dbReference type="ARBA" id="ARBA00022603"/>
    </source>
</evidence>
<dbReference type="AlphaFoldDB" id="A0A062UZH8"/>
<dbReference type="SUPFAM" id="SSF53335">
    <property type="entry name" value="S-adenosyl-L-methionine-dependent methyltransferases"/>
    <property type="match status" value="1"/>
</dbReference>
<dbReference type="InterPro" id="IPR056744">
    <property type="entry name" value="TRM5/TYW2-like_N"/>
</dbReference>
<comment type="caution">
    <text evidence="5">Lacks conserved residue(s) required for the propagation of feature annotation.</text>
</comment>
<evidence type="ECO:0000256" key="2">
    <source>
        <dbReference type="ARBA" id="ARBA00022679"/>
    </source>
</evidence>
<evidence type="ECO:0000256" key="5">
    <source>
        <dbReference type="HAMAP-Rule" id="MF_01922"/>
    </source>
</evidence>
<dbReference type="GO" id="GO:0005737">
    <property type="term" value="C:cytoplasm"/>
    <property type="evidence" value="ECO:0007669"/>
    <property type="project" value="UniProtKB-SubCell"/>
</dbReference>
<comment type="subcellular location">
    <subcellularLocation>
        <location evidence="5">Cytoplasm</location>
    </subcellularLocation>
</comment>
<evidence type="ECO:0000313" key="7">
    <source>
        <dbReference type="EMBL" id="KCZ72331.1"/>
    </source>
</evidence>
<dbReference type="PATRIC" id="fig|1392998.3.peg.1737"/>
<feature type="binding site" evidence="5">
    <location>
        <position position="168"/>
    </location>
    <ligand>
        <name>S-adenosyl-L-methionine</name>
        <dbReference type="ChEBI" id="CHEBI:59789"/>
    </ligand>
</feature>
<dbReference type="InterPro" id="IPR056743">
    <property type="entry name" value="TRM5-TYW2-like_MTfase"/>
</dbReference>
<comment type="catalytic activity">
    <reaction evidence="5">
        <text>4-demethylwyosine(37) in tRNA(Phe) + S-adenosyl-L-methionine = 4-demethyl-7-[(3S)-3-amino-3-carboxypropyl]wyosine(37) in tRNA(Phe) + S-methyl-5'-thioadenosine + H(+)</text>
        <dbReference type="Rhea" id="RHEA:36355"/>
        <dbReference type="Rhea" id="RHEA-COMP:10164"/>
        <dbReference type="Rhea" id="RHEA-COMP:10378"/>
        <dbReference type="ChEBI" id="CHEBI:15378"/>
        <dbReference type="ChEBI" id="CHEBI:17509"/>
        <dbReference type="ChEBI" id="CHEBI:59789"/>
        <dbReference type="ChEBI" id="CHEBI:64315"/>
        <dbReference type="ChEBI" id="CHEBI:73550"/>
        <dbReference type="EC" id="2.5.1.114"/>
    </reaction>
</comment>
<feature type="domain" description="SAM-dependent methyltransferase TRM5/TYW2-type" evidence="6">
    <location>
        <begin position="88"/>
        <end position="333"/>
    </location>
</feature>
<accession>A0A062UZH8</accession>
<dbReference type="PANTHER" id="PTHR23245:SF41">
    <property type="entry name" value="TRNA(PHE) (4-DEMETHYLWYOSINE(37)-C(7)) AMINOCARBOXYPROPYLTRANSFERASE"/>
    <property type="match status" value="1"/>
</dbReference>
<protein>
    <recommendedName>
        <fullName evidence="5">tRNA(Phe) (4-demethylwyosine(37)-C(7)) aminocarboxypropyltransferase</fullName>
        <ecNumber evidence="5">2.5.1.114</ecNumber>
    </recommendedName>
    <alternativeName>
        <fullName evidence="5">tRNA wyosine derivatives biosynthesis protein Taw2</fullName>
    </alternativeName>
</protein>
<dbReference type="PANTHER" id="PTHR23245">
    <property type="entry name" value="TRNA METHYLTRANSFERASE"/>
    <property type="match status" value="1"/>
</dbReference>
<evidence type="ECO:0000313" key="8">
    <source>
        <dbReference type="Proteomes" id="UP000027153"/>
    </source>
</evidence>
<organism evidence="7 8">
    <name type="scientific">Candidatus Methanoperedens nitratireducens</name>
    <dbReference type="NCBI Taxonomy" id="1392998"/>
    <lineage>
        <taxon>Archaea</taxon>
        <taxon>Methanobacteriati</taxon>
        <taxon>Methanobacteriota</taxon>
        <taxon>Stenosarchaea group</taxon>
        <taxon>Methanomicrobia</taxon>
        <taxon>Methanosarcinales</taxon>
        <taxon>ANME-2 cluster</taxon>
        <taxon>Candidatus Methanoperedentaceae</taxon>
        <taxon>Candidatus Methanoperedens</taxon>
    </lineage>
</organism>
<sequence length="333" mass="37338">MRAVIVSREEAEKVRQKLLFEGALDKTRRLVKKSGLIEIPVKESFAKEGLTLVEQEEPRFYIPKKTPGDYLDILDIPDSERELLPAGWQILGDIIIVSLHEKLENQKAEIGKALLSLYPGCRTVLLDRGISGQMRQPEREVIAGRSTETIHIENGCSFKIDAMKLMYSKGNLAERKRMSGLGEGETVVDMFAGIGYFSIPMAVHSKPKKIFAIEINPVASGYLKENIKLNRVEDVIEPVEGDCAVVTPHGIADRVIMGYLDAHEYLKHGIRALSPGGIIHYHEAVPEAIERRPVERISAEAEKQGRDAKIINMRRIKKYSPGVWHVVVDARVD</sequence>
<keyword evidence="5" id="KW-0963">Cytoplasm</keyword>
<dbReference type="GO" id="GO:0008175">
    <property type="term" value="F:tRNA methyltransferase activity"/>
    <property type="evidence" value="ECO:0007669"/>
    <property type="project" value="TreeGrafter"/>
</dbReference>
<proteinExistence type="inferred from homology"/>
<dbReference type="RefSeq" id="WP_048090469.1">
    <property type="nucleotide sequence ID" value="NZ_JMIY01000003.1"/>
</dbReference>
<dbReference type="GO" id="GO:0030488">
    <property type="term" value="P:tRNA methylation"/>
    <property type="evidence" value="ECO:0007669"/>
    <property type="project" value="TreeGrafter"/>
</dbReference>
<feature type="binding site" evidence="5">
    <location>
        <position position="214"/>
    </location>
    <ligand>
        <name>S-adenosyl-L-methionine</name>
        <dbReference type="ChEBI" id="CHEBI:59789"/>
    </ligand>
</feature>
<dbReference type="InterPro" id="IPR040601">
    <property type="entry name" value="Trm5a/b_N"/>
</dbReference>
<dbReference type="Gene3D" id="3.40.50.150">
    <property type="entry name" value="Vaccinia Virus protein VP39"/>
    <property type="match status" value="1"/>
</dbReference>
<dbReference type="Gene3D" id="3.30.300.110">
    <property type="entry name" value="Met-10+ protein-like domains"/>
    <property type="match status" value="1"/>
</dbReference>